<dbReference type="PRINTS" id="PR00039">
    <property type="entry name" value="HTHLYSR"/>
</dbReference>
<dbReference type="Proteomes" id="UP000235616">
    <property type="component" value="Unassembled WGS sequence"/>
</dbReference>
<dbReference type="Pfam" id="PF00126">
    <property type="entry name" value="HTH_1"/>
    <property type="match status" value="1"/>
</dbReference>
<dbReference type="Pfam" id="PF03466">
    <property type="entry name" value="LysR_substrate"/>
    <property type="match status" value="1"/>
</dbReference>
<dbReference type="GO" id="GO:0003700">
    <property type="term" value="F:DNA-binding transcription factor activity"/>
    <property type="evidence" value="ECO:0007669"/>
    <property type="project" value="InterPro"/>
</dbReference>
<evidence type="ECO:0000256" key="5">
    <source>
        <dbReference type="ARBA" id="ARBA00023163"/>
    </source>
</evidence>
<evidence type="ECO:0000256" key="3">
    <source>
        <dbReference type="ARBA" id="ARBA00023125"/>
    </source>
</evidence>
<organism evidence="7 8">
    <name type="scientific">Trinickia dabaoshanensis</name>
    <dbReference type="NCBI Taxonomy" id="564714"/>
    <lineage>
        <taxon>Bacteria</taxon>
        <taxon>Pseudomonadati</taxon>
        <taxon>Pseudomonadota</taxon>
        <taxon>Betaproteobacteria</taxon>
        <taxon>Burkholderiales</taxon>
        <taxon>Burkholderiaceae</taxon>
        <taxon>Trinickia</taxon>
    </lineage>
</organism>
<dbReference type="SUPFAM" id="SSF46785">
    <property type="entry name" value="Winged helix' DNA-binding domain"/>
    <property type="match status" value="1"/>
</dbReference>
<gene>
    <name evidence="7" type="ORF">C0Z18_26250</name>
</gene>
<dbReference type="PROSITE" id="PS50931">
    <property type="entry name" value="HTH_LYSR"/>
    <property type="match status" value="1"/>
</dbReference>
<feature type="domain" description="HTH lysR-type" evidence="6">
    <location>
        <begin position="1"/>
        <end position="58"/>
    </location>
</feature>
<evidence type="ECO:0000313" key="8">
    <source>
        <dbReference type="Proteomes" id="UP000235616"/>
    </source>
</evidence>
<reference evidence="7 8" key="1">
    <citation type="submission" date="2018-01" db="EMBL/GenBank/DDBJ databases">
        <title>Whole genome analyses suggest that Burkholderia sensu lato contains two further novel genera in the rhizoxinica-symbiotica group Mycetohabitans gen. nov., and Trinickia gen. nov.: implications for the evolution of diazotrophy and nodulation in the Burkholderiaceae.</title>
        <authorList>
            <person name="Estrada-de los Santos P."/>
            <person name="Palmer M."/>
            <person name="Chavez-Ramirez B."/>
            <person name="Beukes C."/>
            <person name="Steenkamp E.T."/>
            <person name="Hirsch A.M."/>
            <person name="Manyaka P."/>
            <person name="Maluk M."/>
            <person name="Lafos M."/>
            <person name="Crook M."/>
            <person name="Gross E."/>
            <person name="Simon M.F."/>
            <person name="Bueno dos Reis Junior F."/>
            <person name="Poole P.S."/>
            <person name="Venter S.N."/>
            <person name="James E.K."/>
        </authorList>
    </citation>
    <scope>NUCLEOTIDE SEQUENCE [LARGE SCALE GENOMIC DNA]</scope>
    <source>
        <strain evidence="7 8">GIMN1.004</strain>
    </source>
</reference>
<proteinExistence type="inferred from homology"/>
<evidence type="ECO:0000313" key="7">
    <source>
        <dbReference type="EMBL" id="PMS15753.1"/>
    </source>
</evidence>
<dbReference type="SUPFAM" id="SSF53850">
    <property type="entry name" value="Periplasmic binding protein-like II"/>
    <property type="match status" value="1"/>
</dbReference>
<sequence length="320" mass="35856">MDSRLIEYFLRVAELGSINRAATDLRLSQPALSRHIALLEHQLRAKLFTRTRGGVQLTEAGTLLVERARPILRQLTSLIEQVGDRAAGQLSIGIAPSWRDTFTSNFVARMVAEYPGVRLRVHEGVSHELREVMHSGMLDLAIVPFEGSPPQGYVYTPLVREPLILVSARKEGLRPDKPVALSRLQHRKLALAGKQNVIRSTIEHSMARRNLEFKVLFELDAMHLSMELARRGIADTVTPCCAVSGNTYWEEALSWSPIRGAYMTWALCENAARSHSQAVREGQRVVLELVHEIIDSRIWRGAERLNANIAPPVVERTLGL</sequence>
<dbReference type="OrthoDB" id="8587114at2"/>
<dbReference type="GO" id="GO:2000142">
    <property type="term" value="P:regulation of DNA-templated transcription initiation"/>
    <property type="evidence" value="ECO:0007669"/>
    <property type="project" value="TreeGrafter"/>
</dbReference>
<evidence type="ECO:0000259" key="6">
    <source>
        <dbReference type="PROSITE" id="PS50931"/>
    </source>
</evidence>
<dbReference type="InterPro" id="IPR036390">
    <property type="entry name" value="WH_DNA-bd_sf"/>
</dbReference>
<name>A0A2N7VF24_9BURK</name>
<dbReference type="Gene3D" id="3.40.190.290">
    <property type="match status" value="1"/>
</dbReference>
<keyword evidence="4" id="KW-0010">Activator</keyword>
<accession>A0A2N7VF24</accession>
<dbReference type="InterPro" id="IPR036388">
    <property type="entry name" value="WH-like_DNA-bd_sf"/>
</dbReference>
<dbReference type="PANTHER" id="PTHR30293:SF0">
    <property type="entry name" value="NITROGEN ASSIMILATION REGULATORY PROTEIN NAC"/>
    <property type="match status" value="1"/>
</dbReference>
<keyword evidence="5" id="KW-0804">Transcription</keyword>
<dbReference type="GO" id="GO:0003677">
    <property type="term" value="F:DNA binding"/>
    <property type="evidence" value="ECO:0007669"/>
    <property type="project" value="UniProtKB-KW"/>
</dbReference>
<dbReference type="RefSeq" id="WP_102648406.1">
    <property type="nucleotide sequence ID" value="NZ_PNYA01000029.1"/>
</dbReference>
<dbReference type="InterPro" id="IPR000847">
    <property type="entry name" value="LysR_HTH_N"/>
</dbReference>
<dbReference type="AlphaFoldDB" id="A0A2N7VF24"/>
<dbReference type="Gene3D" id="1.10.10.10">
    <property type="entry name" value="Winged helix-like DNA-binding domain superfamily/Winged helix DNA-binding domain"/>
    <property type="match status" value="1"/>
</dbReference>
<evidence type="ECO:0000256" key="2">
    <source>
        <dbReference type="ARBA" id="ARBA00023015"/>
    </source>
</evidence>
<dbReference type="FunFam" id="1.10.10.10:FF:000001">
    <property type="entry name" value="LysR family transcriptional regulator"/>
    <property type="match status" value="1"/>
</dbReference>
<dbReference type="EMBL" id="PNYA01000029">
    <property type="protein sequence ID" value="PMS15753.1"/>
    <property type="molecule type" value="Genomic_DNA"/>
</dbReference>
<keyword evidence="8" id="KW-1185">Reference proteome</keyword>
<protein>
    <submittedName>
        <fullName evidence="7">LysR family transcriptional regulator</fullName>
    </submittedName>
</protein>
<dbReference type="InterPro" id="IPR005119">
    <property type="entry name" value="LysR_subst-bd"/>
</dbReference>
<keyword evidence="2" id="KW-0805">Transcription regulation</keyword>
<evidence type="ECO:0000256" key="4">
    <source>
        <dbReference type="ARBA" id="ARBA00023159"/>
    </source>
</evidence>
<comment type="similarity">
    <text evidence="1">Belongs to the LysR transcriptional regulatory family.</text>
</comment>
<comment type="caution">
    <text evidence="7">The sequence shown here is derived from an EMBL/GenBank/DDBJ whole genome shotgun (WGS) entry which is preliminary data.</text>
</comment>
<keyword evidence="3" id="KW-0238">DNA-binding</keyword>
<dbReference type="PANTHER" id="PTHR30293">
    <property type="entry name" value="TRANSCRIPTIONAL REGULATORY PROTEIN NAC-RELATED"/>
    <property type="match status" value="1"/>
</dbReference>
<evidence type="ECO:0000256" key="1">
    <source>
        <dbReference type="ARBA" id="ARBA00009437"/>
    </source>
</evidence>